<evidence type="ECO:0000313" key="2">
    <source>
        <dbReference type="Proteomes" id="UP001228446"/>
    </source>
</evidence>
<evidence type="ECO:0000313" key="1">
    <source>
        <dbReference type="EMBL" id="MDQ8833503.1"/>
    </source>
</evidence>
<keyword evidence="2" id="KW-1185">Reference proteome</keyword>
<comment type="caution">
    <text evidence="1">The sequence shown here is derived from an EMBL/GenBank/DDBJ whole genome shotgun (WGS) entry which is preliminary data.</text>
</comment>
<name>A0ABU1B4D0_9STRE</name>
<reference evidence="1 2" key="1">
    <citation type="submission" date="2023-08" db="EMBL/GenBank/DDBJ databases">
        <title>Streptococcus ruminantium-associated sheep mastitis outbreak detected in Italy is distinct from bovine isolates.</title>
        <authorList>
            <person name="Rosa M.N."/>
            <person name="Vezina B."/>
            <person name="Tola S."/>
        </authorList>
    </citation>
    <scope>NUCLEOTIDE SEQUENCE [LARGE SCALE GENOMIC DNA]</scope>
    <source>
        <strain evidence="1 2">OM6730</strain>
    </source>
</reference>
<gene>
    <name evidence="1" type="ORF">RFF62_06905</name>
</gene>
<dbReference type="EMBL" id="JAVIBX010000026">
    <property type="protein sequence ID" value="MDQ8833503.1"/>
    <property type="molecule type" value="Genomic_DNA"/>
</dbReference>
<accession>A0ABU1B4D0</accession>
<dbReference type="InterPro" id="IPR019493">
    <property type="entry name" value="Bacteriocin_IIb_lactacin-rel"/>
</dbReference>
<dbReference type="Pfam" id="PF10439">
    <property type="entry name" value="Bacteriocin_IIc"/>
    <property type="match status" value="1"/>
</dbReference>
<sequence>MNTKTMEQFELLDNDKLASVAGGGALQCVTGTLGSAGLGFLAGASAGTVTIPFIGSVPGSAVGLWSGWSLGATTFCNR</sequence>
<proteinExistence type="predicted"/>
<protein>
    <submittedName>
        <fullName evidence="1">Bacteriocin class II family protein</fullName>
    </submittedName>
</protein>
<dbReference type="Proteomes" id="UP001228446">
    <property type="component" value="Unassembled WGS sequence"/>
</dbReference>
<organism evidence="1 2">
    <name type="scientific">Streptococcus ruminantium</name>
    <dbReference type="NCBI Taxonomy" id="1917441"/>
    <lineage>
        <taxon>Bacteria</taxon>
        <taxon>Bacillati</taxon>
        <taxon>Bacillota</taxon>
        <taxon>Bacilli</taxon>
        <taxon>Lactobacillales</taxon>
        <taxon>Streptococcaceae</taxon>
        <taxon>Streptococcus</taxon>
    </lineage>
</organism>
<dbReference type="RefSeq" id="WP_308937520.1">
    <property type="nucleotide sequence ID" value="NZ_JAVIBP010000008.1"/>
</dbReference>